<dbReference type="Proteomes" id="UP000029003">
    <property type="component" value="Unassembled WGS sequence"/>
</dbReference>
<dbReference type="EMBL" id="JGZT01000007">
    <property type="protein sequence ID" value="KFJ02015.1"/>
    <property type="molecule type" value="Genomic_DNA"/>
</dbReference>
<organism evidence="1 2">
    <name type="scientific">Bifidobacterium thermacidophilum subsp. thermacidophilum</name>
    <dbReference type="NCBI Taxonomy" id="79262"/>
    <lineage>
        <taxon>Bacteria</taxon>
        <taxon>Bacillati</taxon>
        <taxon>Actinomycetota</taxon>
        <taxon>Actinomycetes</taxon>
        <taxon>Bifidobacteriales</taxon>
        <taxon>Bifidobacteriaceae</taxon>
        <taxon>Bifidobacterium</taxon>
    </lineage>
</organism>
<dbReference type="GO" id="GO:0006355">
    <property type="term" value="P:regulation of DNA-templated transcription"/>
    <property type="evidence" value="ECO:0007669"/>
    <property type="project" value="InterPro"/>
</dbReference>
<dbReference type="Gene3D" id="1.10.1220.10">
    <property type="entry name" value="Met repressor-like"/>
    <property type="match status" value="1"/>
</dbReference>
<reference evidence="1 2" key="1">
    <citation type="submission" date="2014-03" db="EMBL/GenBank/DDBJ databases">
        <title>Genomics of Bifidobacteria.</title>
        <authorList>
            <person name="Ventura M."/>
            <person name="Milani C."/>
            <person name="Lugli G.A."/>
        </authorList>
    </citation>
    <scope>NUCLEOTIDE SEQUENCE [LARGE SCALE GENOMIC DNA]</scope>
    <source>
        <strain evidence="1 2">LMG 21395</strain>
    </source>
</reference>
<dbReference type="InterPro" id="IPR008651">
    <property type="entry name" value="Uncharacterised_HicB"/>
</dbReference>
<evidence type="ECO:0000313" key="2">
    <source>
        <dbReference type="Proteomes" id="UP000029003"/>
    </source>
</evidence>
<dbReference type="Pfam" id="PF05534">
    <property type="entry name" value="HicB"/>
    <property type="match status" value="1"/>
</dbReference>
<dbReference type="InterPro" id="IPR013321">
    <property type="entry name" value="Arc_rbn_hlx_hlx"/>
</dbReference>
<name>A0A087E2L4_9BIFI</name>
<accession>A0A087E2L4</accession>
<dbReference type="SUPFAM" id="SSF47598">
    <property type="entry name" value="Ribbon-helix-helix"/>
    <property type="match status" value="1"/>
</dbReference>
<dbReference type="AlphaFoldDB" id="A0A087E2L4"/>
<dbReference type="OrthoDB" id="5297106at2"/>
<dbReference type="InterPro" id="IPR010985">
    <property type="entry name" value="Ribbon_hlx_hlx"/>
</dbReference>
<proteinExistence type="predicted"/>
<dbReference type="InterPro" id="IPR035069">
    <property type="entry name" value="TTHA1013/TTHA0281-like"/>
</dbReference>
<evidence type="ECO:0000313" key="1">
    <source>
        <dbReference type="EMBL" id="KFJ02015.1"/>
    </source>
</evidence>
<dbReference type="SUPFAM" id="SSF143100">
    <property type="entry name" value="TTHA1013/TTHA0281-like"/>
    <property type="match status" value="1"/>
</dbReference>
<sequence>MGNTSQQKTTSAIDAHHYTYQVRWDAKSKQYQATVAELPECTAASPSQIEALTAVETEAMRRIAAMHAAGIPAPIPLTERRYSGKILLRIPPELHRELSIAAATQHISLNRLIANRLAGGAADEETSDNQSDV</sequence>
<protein>
    <submittedName>
        <fullName evidence="1">HicB family protein</fullName>
    </submittedName>
</protein>
<dbReference type="RefSeq" id="WP_044085934.1">
    <property type="nucleotide sequence ID" value="NZ_JGZT01000007.1"/>
</dbReference>
<comment type="caution">
    <text evidence="1">The sequence shown here is derived from an EMBL/GenBank/DDBJ whole genome shotgun (WGS) entry which is preliminary data.</text>
</comment>
<gene>
    <name evidence="1" type="ORF">THER5_0187</name>
</gene>